<evidence type="ECO:0000256" key="1">
    <source>
        <dbReference type="SAM" id="Phobius"/>
    </source>
</evidence>
<dbReference type="AlphaFoldDB" id="A0A7I7MF84"/>
<proteinExistence type="predicted"/>
<feature type="transmembrane region" description="Helical" evidence="1">
    <location>
        <begin position="97"/>
        <end position="116"/>
    </location>
</feature>
<dbReference type="RefSeq" id="WP_163724722.1">
    <property type="nucleotide sequence ID" value="NZ_AP022574.1"/>
</dbReference>
<dbReference type="EMBL" id="AP022574">
    <property type="protein sequence ID" value="BBX70971.1"/>
    <property type="molecule type" value="Genomic_DNA"/>
</dbReference>
<keyword evidence="1" id="KW-0812">Transmembrane</keyword>
<keyword evidence="1" id="KW-0472">Membrane</keyword>
<organism evidence="2 3">
    <name type="scientific">Mycolicibacterium psychrotolerans</name>
    <dbReference type="NCBI Taxonomy" id="216929"/>
    <lineage>
        <taxon>Bacteria</taxon>
        <taxon>Bacillati</taxon>
        <taxon>Actinomycetota</taxon>
        <taxon>Actinomycetes</taxon>
        <taxon>Mycobacteriales</taxon>
        <taxon>Mycobacteriaceae</taxon>
        <taxon>Mycolicibacterium</taxon>
    </lineage>
</organism>
<dbReference type="Proteomes" id="UP000466514">
    <property type="component" value="Chromosome"/>
</dbReference>
<gene>
    <name evidence="2" type="ORF">MPSYJ_44320</name>
</gene>
<sequence length="238" mass="25012">MGLALLMPEIGNRLIALASYAAGPNYSDNPSVLGQMAAQQSAWAMFRDEPMFGIGTHMFPSELPRYAGKVATAILHPPDASDNRNADLAAQSEVVGLVGWAVFVGGFIALIVQHLARFHSRSGGSERSLFAAVLAALVEIEHDLAISSANSWYTVAPIGSVRVNSSTARSHTCIAVAALIGCLNALACAVAARRLPVRARRSRPRGEGPRPGMPATTEQIEMGLVSNSASPILLGRDG</sequence>
<name>A0A7I7MF84_9MYCO</name>
<evidence type="ECO:0000313" key="2">
    <source>
        <dbReference type="EMBL" id="BBX70971.1"/>
    </source>
</evidence>
<accession>A0A7I7MF84</accession>
<protein>
    <submittedName>
        <fullName evidence="2">Uncharacterized protein</fullName>
    </submittedName>
</protein>
<keyword evidence="3" id="KW-1185">Reference proteome</keyword>
<feature type="transmembrane region" description="Helical" evidence="1">
    <location>
        <begin position="169"/>
        <end position="192"/>
    </location>
</feature>
<dbReference type="KEGG" id="mpsc:MPSYJ_44320"/>
<reference evidence="2 3" key="1">
    <citation type="journal article" date="2019" name="Emerg. Microbes Infect.">
        <title>Comprehensive subspecies identification of 175 nontuberculous mycobacteria species based on 7547 genomic profiles.</title>
        <authorList>
            <person name="Matsumoto Y."/>
            <person name="Kinjo T."/>
            <person name="Motooka D."/>
            <person name="Nabeya D."/>
            <person name="Jung N."/>
            <person name="Uechi K."/>
            <person name="Horii T."/>
            <person name="Iida T."/>
            <person name="Fujita J."/>
            <person name="Nakamura S."/>
        </authorList>
    </citation>
    <scope>NUCLEOTIDE SEQUENCE [LARGE SCALE GENOMIC DNA]</scope>
    <source>
        <strain evidence="2 3">JCM 13323</strain>
    </source>
</reference>
<evidence type="ECO:0000313" key="3">
    <source>
        <dbReference type="Proteomes" id="UP000466514"/>
    </source>
</evidence>
<keyword evidence="1" id="KW-1133">Transmembrane helix</keyword>